<protein>
    <submittedName>
        <fullName evidence="1">Uncharacterized protein</fullName>
    </submittedName>
</protein>
<dbReference type="EMBL" id="WHVB01000006">
    <property type="protein sequence ID" value="KAF8481684.1"/>
    <property type="molecule type" value="Genomic_DNA"/>
</dbReference>
<dbReference type="AlphaFoldDB" id="A0A9P5MYC8"/>
<dbReference type="OrthoDB" id="3172239at2759"/>
<accession>A0A9P5MYC8</accession>
<keyword evidence="2" id="KW-1185">Reference proteome</keyword>
<gene>
    <name evidence="1" type="ORF">DFH94DRAFT_732388</name>
</gene>
<sequence>MAELFSRTKVAPLFLEANLSKLSVAQNNAFDRQLEAHISHTRRLSICGFLRSALERLVSSAPILESLSLWHESSVEVVIPVNIFNCTAPSLTSLELLGCDISWKSPLLKRLRTLRIYRRSTEARPRLEDWLDALNEMPQLETLVLQSATPLAPRAAPLISDTSPTVTLPSLTKFHISASAKDCTLALAHLVLPALSRLHVEAESHEWEGGDVRLLIPYVARNAYRLQGTEPLRSISISGERNRAKVLAWMPDTDNEGSVPYTLFRASGPARLVFTATCRSWDYAVDTAILEALLNLLPANSVSTLSTQNRTRLSKEFWLSHAPRWPLLKRARLIPASIKAFSDMLVEDVPPDGPRLPLLTELTLIDVRLTELRTLHLRNMLIERVEQGVPLEVLDLSTCVAAARSTQLLKEIVVNVHEARAAGWRTLREPTGFNWHGRIEYCNEVEYDDPCDDGDEDDDDDEDD</sequence>
<proteinExistence type="predicted"/>
<dbReference type="InterPro" id="IPR032675">
    <property type="entry name" value="LRR_dom_sf"/>
</dbReference>
<organism evidence="1 2">
    <name type="scientific">Russula ochroleuca</name>
    <dbReference type="NCBI Taxonomy" id="152965"/>
    <lineage>
        <taxon>Eukaryota</taxon>
        <taxon>Fungi</taxon>
        <taxon>Dikarya</taxon>
        <taxon>Basidiomycota</taxon>
        <taxon>Agaricomycotina</taxon>
        <taxon>Agaricomycetes</taxon>
        <taxon>Russulales</taxon>
        <taxon>Russulaceae</taxon>
        <taxon>Russula</taxon>
    </lineage>
</organism>
<dbReference type="Proteomes" id="UP000759537">
    <property type="component" value="Unassembled WGS sequence"/>
</dbReference>
<evidence type="ECO:0000313" key="2">
    <source>
        <dbReference type="Proteomes" id="UP000759537"/>
    </source>
</evidence>
<dbReference type="SUPFAM" id="SSF52047">
    <property type="entry name" value="RNI-like"/>
    <property type="match status" value="1"/>
</dbReference>
<comment type="caution">
    <text evidence="1">The sequence shown here is derived from an EMBL/GenBank/DDBJ whole genome shotgun (WGS) entry which is preliminary data.</text>
</comment>
<evidence type="ECO:0000313" key="1">
    <source>
        <dbReference type="EMBL" id="KAF8481684.1"/>
    </source>
</evidence>
<reference evidence="1" key="1">
    <citation type="submission" date="2019-10" db="EMBL/GenBank/DDBJ databases">
        <authorList>
            <consortium name="DOE Joint Genome Institute"/>
            <person name="Kuo A."/>
            <person name="Miyauchi S."/>
            <person name="Kiss E."/>
            <person name="Drula E."/>
            <person name="Kohler A."/>
            <person name="Sanchez-Garcia M."/>
            <person name="Andreopoulos B."/>
            <person name="Barry K.W."/>
            <person name="Bonito G."/>
            <person name="Buee M."/>
            <person name="Carver A."/>
            <person name="Chen C."/>
            <person name="Cichocki N."/>
            <person name="Clum A."/>
            <person name="Culley D."/>
            <person name="Crous P.W."/>
            <person name="Fauchery L."/>
            <person name="Girlanda M."/>
            <person name="Hayes R."/>
            <person name="Keri Z."/>
            <person name="LaButti K."/>
            <person name="Lipzen A."/>
            <person name="Lombard V."/>
            <person name="Magnuson J."/>
            <person name="Maillard F."/>
            <person name="Morin E."/>
            <person name="Murat C."/>
            <person name="Nolan M."/>
            <person name="Ohm R."/>
            <person name="Pangilinan J."/>
            <person name="Pereira M."/>
            <person name="Perotto S."/>
            <person name="Peter M."/>
            <person name="Riley R."/>
            <person name="Sitrit Y."/>
            <person name="Stielow B."/>
            <person name="Szollosi G."/>
            <person name="Zifcakova L."/>
            <person name="Stursova M."/>
            <person name="Spatafora J.W."/>
            <person name="Tedersoo L."/>
            <person name="Vaario L.-M."/>
            <person name="Yamada A."/>
            <person name="Yan M."/>
            <person name="Wang P."/>
            <person name="Xu J."/>
            <person name="Bruns T."/>
            <person name="Baldrian P."/>
            <person name="Vilgalys R."/>
            <person name="Henrissat B."/>
            <person name="Grigoriev I.V."/>
            <person name="Hibbett D."/>
            <person name="Nagy L.G."/>
            <person name="Martin F.M."/>
        </authorList>
    </citation>
    <scope>NUCLEOTIDE SEQUENCE</scope>
    <source>
        <strain evidence="1">Prilba</strain>
    </source>
</reference>
<dbReference type="Gene3D" id="3.80.10.10">
    <property type="entry name" value="Ribonuclease Inhibitor"/>
    <property type="match status" value="1"/>
</dbReference>
<reference evidence="1" key="2">
    <citation type="journal article" date="2020" name="Nat. Commun.">
        <title>Large-scale genome sequencing of mycorrhizal fungi provides insights into the early evolution of symbiotic traits.</title>
        <authorList>
            <person name="Miyauchi S."/>
            <person name="Kiss E."/>
            <person name="Kuo A."/>
            <person name="Drula E."/>
            <person name="Kohler A."/>
            <person name="Sanchez-Garcia M."/>
            <person name="Morin E."/>
            <person name="Andreopoulos B."/>
            <person name="Barry K.W."/>
            <person name="Bonito G."/>
            <person name="Buee M."/>
            <person name="Carver A."/>
            <person name="Chen C."/>
            <person name="Cichocki N."/>
            <person name="Clum A."/>
            <person name="Culley D."/>
            <person name="Crous P.W."/>
            <person name="Fauchery L."/>
            <person name="Girlanda M."/>
            <person name="Hayes R.D."/>
            <person name="Keri Z."/>
            <person name="LaButti K."/>
            <person name="Lipzen A."/>
            <person name="Lombard V."/>
            <person name="Magnuson J."/>
            <person name="Maillard F."/>
            <person name="Murat C."/>
            <person name="Nolan M."/>
            <person name="Ohm R.A."/>
            <person name="Pangilinan J."/>
            <person name="Pereira M.F."/>
            <person name="Perotto S."/>
            <person name="Peter M."/>
            <person name="Pfister S."/>
            <person name="Riley R."/>
            <person name="Sitrit Y."/>
            <person name="Stielow J.B."/>
            <person name="Szollosi G."/>
            <person name="Zifcakova L."/>
            <person name="Stursova M."/>
            <person name="Spatafora J.W."/>
            <person name="Tedersoo L."/>
            <person name="Vaario L.M."/>
            <person name="Yamada A."/>
            <person name="Yan M."/>
            <person name="Wang P."/>
            <person name="Xu J."/>
            <person name="Bruns T."/>
            <person name="Baldrian P."/>
            <person name="Vilgalys R."/>
            <person name="Dunand C."/>
            <person name="Henrissat B."/>
            <person name="Grigoriev I.V."/>
            <person name="Hibbett D."/>
            <person name="Nagy L.G."/>
            <person name="Martin F.M."/>
        </authorList>
    </citation>
    <scope>NUCLEOTIDE SEQUENCE</scope>
    <source>
        <strain evidence="1">Prilba</strain>
    </source>
</reference>
<name>A0A9P5MYC8_9AGAM</name>